<comment type="caution">
    <text evidence="2">The sequence shown here is derived from an EMBL/GenBank/DDBJ whole genome shotgun (WGS) entry which is preliminary data.</text>
</comment>
<name>A0A428YA57_KIBAR</name>
<accession>A0A428YA57</accession>
<organism evidence="2 3">
    <name type="scientific">Kibdelosporangium aridum</name>
    <dbReference type="NCBI Taxonomy" id="2030"/>
    <lineage>
        <taxon>Bacteria</taxon>
        <taxon>Bacillati</taxon>
        <taxon>Actinomycetota</taxon>
        <taxon>Actinomycetes</taxon>
        <taxon>Pseudonocardiales</taxon>
        <taxon>Pseudonocardiaceae</taxon>
        <taxon>Kibdelosporangium</taxon>
    </lineage>
</organism>
<protein>
    <submittedName>
        <fullName evidence="2">Uncharacterized protein</fullName>
    </submittedName>
</protein>
<dbReference type="OrthoDB" id="3671921at2"/>
<feature type="region of interest" description="Disordered" evidence="1">
    <location>
        <begin position="334"/>
        <end position="359"/>
    </location>
</feature>
<dbReference type="RefSeq" id="WP_037261178.1">
    <property type="nucleotide sequence ID" value="NZ_QHKI01000096.1"/>
</dbReference>
<sequence length="359" mass="39004">MSLPPGRGPIPVAGIAPDVDPELAKAAAELNSRVQYLLSPGSHDGPRIYRATGVDDSGNVPPDAEMPQRMPNLDADPLFHTVSVIDGFASDPGALFRSAEAVAGIQEPVIDSAYQKLVTGYFTWQNETYGGTPGRNRPVGSVPHAKYNEECTARGDWAEMKEGWFGPARTNAYLYERDFINYQVYTENLGYIIAENIVRYRAIFQQARADITALMNALTKIFAEHDWYGRGGGLTIDFASVVVSGIATAVTTVLTGGGGAVVAAVTLVDVVGEAIKTAKAEPGNTITVLLQDREYLRDTVKQYLDAVTKVEREAAEAISRLAEALPAKVDEMRVHRDHPTDRGATTQSGRSLPHYRDYF</sequence>
<reference evidence="2 3" key="1">
    <citation type="submission" date="2018-05" db="EMBL/GenBank/DDBJ databases">
        <title>Evolution of GPA BGCs.</title>
        <authorList>
            <person name="Waglechner N."/>
            <person name="Wright G.D."/>
        </authorList>
    </citation>
    <scope>NUCLEOTIDE SEQUENCE [LARGE SCALE GENOMIC DNA]</scope>
    <source>
        <strain evidence="2 3">A82846</strain>
    </source>
</reference>
<proteinExistence type="predicted"/>
<gene>
    <name evidence="2" type="ORF">DMH04_51305</name>
</gene>
<dbReference type="EMBL" id="QHKI01000096">
    <property type="protein sequence ID" value="RSM64477.1"/>
    <property type="molecule type" value="Genomic_DNA"/>
</dbReference>
<evidence type="ECO:0000256" key="1">
    <source>
        <dbReference type="SAM" id="MobiDB-lite"/>
    </source>
</evidence>
<dbReference type="Proteomes" id="UP000287547">
    <property type="component" value="Unassembled WGS sequence"/>
</dbReference>
<evidence type="ECO:0000313" key="2">
    <source>
        <dbReference type="EMBL" id="RSM64477.1"/>
    </source>
</evidence>
<evidence type="ECO:0000313" key="3">
    <source>
        <dbReference type="Proteomes" id="UP000287547"/>
    </source>
</evidence>
<dbReference type="AlphaFoldDB" id="A0A428YA57"/>